<dbReference type="Proteomes" id="UP001652628">
    <property type="component" value="Chromosome 3"/>
</dbReference>
<dbReference type="GO" id="GO:0006508">
    <property type="term" value="P:proteolysis"/>
    <property type="evidence" value="ECO:0007669"/>
    <property type="project" value="UniProtKB-KW"/>
</dbReference>
<feature type="domain" description="Peptidase S1" evidence="7">
    <location>
        <begin position="26"/>
        <end position="210"/>
    </location>
</feature>
<evidence type="ECO:0000259" key="7">
    <source>
        <dbReference type="Pfam" id="PF00089"/>
    </source>
</evidence>
<dbReference type="PANTHER" id="PTHR24276">
    <property type="entry name" value="POLYSERASE-RELATED"/>
    <property type="match status" value="1"/>
</dbReference>
<evidence type="ECO:0000256" key="2">
    <source>
        <dbReference type="ARBA" id="ARBA00022729"/>
    </source>
</evidence>
<evidence type="ECO:0000256" key="6">
    <source>
        <dbReference type="SAM" id="SignalP"/>
    </source>
</evidence>
<dbReference type="GO" id="GO:0004252">
    <property type="term" value="F:serine-type endopeptidase activity"/>
    <property type="evidence" value="ECO:0007669"/>
    <property type="project" value="InterPro"/>
</dbReference>
<evidence type="ECO:0000313" key="9">
    <source>
        <dbReference type="RefSeq" id="XP_065722927.2"/>
    </source>
</evidence>
<dbReference type="AlphaFoldDB" id="A0AB40DF46"/>
<evidence type="ECO:0000256" key="4">
    <source>
        <dbReference type="ARBA" id="ARBA00022825"/>
    </source>
</evidence>
<dbReference type="InterPro" id="IPR043504">
    <property type="entry name" value="Peptidase_S1_PA_chymotrypsin"/>
</dbReference>
<dbReference type="RefSeq" id="XP_065722927.2">
    <property type="nucleotide sequence ID" value="XM_065866855.2"/>
</dbReference>
<evidence type="ECO:0000313" key="8">
    <source>
        <dbReference type="Proteomes" id="UP001652628"/>
    </source>
</evidence>
<dbReference type="Pfam" id="PF00089">
    <property type="entry name" value="Trypsin"/>
    <property type="match status" value="1"/>
</dbReference>
<dbReference type="PANTHER" id="PTHR24276:SF94">
    <property type="entry name" value="AT20289P-RELATED"/>
    <property type="match status" value="1"/>
</dbReference>
<proteinExistence type="predicted"/>
<dbReference type="SUPFAM" id="SSF50494">
    <property type="entry name" value="Trypsin-like serine proteases"/>
    <property type="match status" value="1"/>
</dbReference>
<feature type="chain" id="PRO_5045389644" description="Peptidase S1 domain-containing protein" evidence="6">
    <location>
        <begin position="20"/>
        <end position="214"/>
    </location>
</feature>
<gene>
    <name evidence="9" type="primary">LOC136117164</name>
</gene>
<dbReference type="Gene3D" id="2.40.10.10">
    <property type="entry name" value="Trypsin-like serine proteases"/>
    <property type="match status" value="2"/>
</dbReference>
<reference evidence="9" key="1">
    <citation type="submission" date="2025-08" db="UniProtKB">
        <authorList>
            <consortium name="RefSeq"/>
        </authorList>
    </citation>
    <scope>IDENTIFICATION</scope>
</reference>
<organism evidence="8 9">
    <name type="scientific">Drosophila suzukii</name>
    <name type="common">Spotted-wing drosophila fruit fly</name>
    <dbReference type="NCBI Taxonomy" id="28584"/>
    <lineage>
        <taxon>Eukaryota</taxon>
        <taxon>Metazoa</taxon>
        <taxon>Ecdysozoa</taxon>
        <taxon>Arthropoda</taxon>
        <taxon>Hexapoda</taxon>
        <taxon>Insecta</taxon>
        <taxon>Pterygota</taxon>
        <taxon>Neoptera</taxon>
        <taxon>Endopterygota</taxon>
        <taxon>Diptera</taxon>
        <taxon>Brachycera</taxon>
        <taxon>Muscomorpha</taxon>
        <taxon>Ephydroidea</taxon>
        <taxon>Drosophilidae</taxon>
        <taxon>Drosophila</taxon>
        <taxon>Sophophora</taxon>
    </lineage>
</organism>
<keyword evidence="8" id="KW-1185">Reference proteome</keyword>
<keyword evidence="4" id="KW-0720">Serine protease</keyword>
<protein>
    <recommendedName>
        <fullName evidence="7">Peptidase S1 domain-containing protein</fullName>
    </recommendedName>
</protein>
<keyword evidence="5" id="KW-1015">Disulfide bond</keyword>
<dbReference type="InterPro" id="IPR001254">
    <property type="entry name" value="Trypsin_dom"/>
</dbReference>
<evidence type="ECO:0000256" key="3">
    <source>
        <dbReference type="ARBA" id="ARBA00022801"/>
    </source>
</evidence>
<dbReference type="InterPro" id="IPR050430">
    <property type="entry name" value="Peptidase_S1"/>
</dbReference>
<dbReference type="GeneID" id="136117164"/>
<accession>A0AB40DF46</accession>
<feature type="signal peptide" evidence="6">
    <location>
        <begin position="1"/>
        <end position="19"/>
    </location>
</feature>
<name>A0AB40DF46_DROSZ</name>
<keyword evidence="2 6" id="KW-0732">Signal</keyword>
<sequence length="214" mass="24159">MGILFLALLGISHVKLLLAAPPLEDYLVRFMANDRLICSGIIVNRRQILTAGYCKPDQHAENFTLVFSDGSTNTVTDSTVSQYYTAKESSDLLILLHLSKVLGEKFTNPPPICQYRPPTEHQVEYWSWNGNILQKKYTPQSTTLECRREIKDPEGVVIGNDIVCLKNMQYSEGCVKNFGIPFVWRNSFCGINILGHNCQIASKADIFVRLRTTN</sequence>
<keyword evidence="3" id="KW-0378">Hydrolase</keyword>
<dbReference type="InterPro" id="IPR009003">
    <property type="entry name" value="Peptidase_S1_PA"/>
</dbReference>
<evidence type="ECO:0000256" key="1">
    <source>
        <dbReference type="ARBA" id="ARBA00022670"/>
    </source>
</evidence>
<keyword evidence="1" id="KW-0645">Protease</keyword>
<evidence type="ECO:0000256" key="5">
    <source>
        <dbReference type="ARBA" id="ARBA00023157"/>
    </source>
</evidence>